<name>A0A401TTB3_CHIPU</name>
<keyword evidence="3" id="KW-1185">Reference proteome</keyword>
<dbReference type="Proteomes" id="UP000287033">
    <property type="component" value="Unassembled WGS sequence"/>
</dbReference>
<dbReference type="EMBL" id="BEZZ01171317">
    <property type="protein sequence ID" value="GCC45871.1"/>
    <property type="molecule type" value="Genomic_DNA"/>
</dbReference>
<sequence>MEDAHRPYRGFPPIETRNNIERQRLLPIGCEQQRVPG</sequence>
<protein>
    <submittedName>
        <fullName evidence="2">Uncharacterized protein</fullName>
    </submittedName>
</protein>
<accession>A0A401TTB3</accession>
<reference evidence="2 3" key="1">
    <citation type="journal article" date="2018" name="Nat. Ecol. Evol.">
        <title>Shark genomes provide insights into elasmobranch evolution and the origin of vertebrates.</title>
        <authorList>
            <person name="Hara Y"/>
            <person name="Yamaguchi K"/>
            <person name="Onimaru K"/>
            <person name="Kadota M"/>
            <person name="Koyanagi M"/>
            <person name="Keeley SD"/>
            <person name="Tatsumi K"/>
            <person name="Tanaka K"/>
            <person name="Motone F"/>
            <person name="Kageyama Y"/>
            <person name="Nozu R"/>
            <person name="Adachi N"/>
            <person name="Nishimura O"/>
            <person name="Nakagawa R"/>
            <person name="Tanegashima C"/>
            <person name="Kiyatake I"/>
            <person name="Matsumoto R"/>
            <person name="Murakumo K"/>
            <person name="Nishida K"/>
            <person name="Terakita A"/>
            <person name="Kuratani S"/>
            <person name="Sato K"/>
            <person name="Hyodo S Kuraku.S."/>
        </authorList>
    </citation>
    <scope>NUCLEOTIDE SEQUENCE [LARGE SCALE GENOMIC DNA]</scope>
</reference>
<gene>
    <name evidence="2" type="ORF">chiPu_0029971</name>
</gene>
<organism evidence="2 3">
    <name type="scientific">Chiloscyllium punctatum</name>
    <name type="common">Brownbanded bambooshark</name>
    <name type="synonym">Hemiscyllium punctatum</name>
    <dbReference type="NCBI Taxonomy" id="137246"/>
    <lineage>
        <taxon>Eukaryota</taxon>
        <taxon>Metazoa</taxon>
        <taxon>Chordata</taxon>
        <taxon>Craniata</taxon>
        <taxon>Vertebrata</taxon>
        <taxon>Chondrichthyes</taxon>
        <taxon>Elasmobranchii</taxon>
        <taxon>Galeomorphii</taxon>
        <taxon>Galeoidea</taxon>
        <taxon>Orectolobiformes</taxon>
        <taxon>Hemiscylliidae</taxon>
        <taxon>Chiloscyllium</taxon>
    </lineage>
</organism>
<feature type="region of interest" description="Disordered" evidence="1">
    <location>
        <begin position="1"/>
        <end position="22"/>
    </location>
</feature>
<feature type="non-terminal residue" evidence="2">
    <location>
        <position position="37"/>
    </location>
</feature>
<evidence type="ECO:0000313" key="3">
    <source>
        <dbReference type="Proteomes" id="UP000287033"/>
    </source>
</evidence>
<proteinExistence type="predicted"/>
<evidence type="ECO:0000256" key="1">
    <source>
        <dbReference type="SAM" id="MobiDB-lite"/>
    </source>
</evidence>
<dbReference type="AlphaFoldDB" id="A0A401TTB3"/>
<comment type="caution">
    <text evidence="2">The sequence shown here is derived from an EMBL/GenBank/DDBJ whole genome shotgun (WGS) entry which is preliminary data.</text>
</comment>
<evidence type="ECO:0000313" key="2">
    <source>
        <dbReference type="EMBL" id="GCC45871.1"/>
    </source>
</evidence>